<comment type="caution">
    <text evidence="2">The sequence shown here is derived from an EMBL/GenBank/DDBJ whole genome shotgun (WGS) entry which is preliminary data.</text>
</comment>
<accession>A0A482VKJ1</accession>
<gene>
    <name evidence="2" type="ORF">BDFB_012302</name>
</gene>
<feature type="non-terminal residue" evidence="2">
    <location>
        <position position="73"/>
    </location>
</feature>
<feature type="compositionally biased region" description="Basic and acidic residues" evidence="1">
    <location>
        <begin position="36"/>
        <end position="54"/>
    </location>
</feature>
<feature type="compositionally biased region" description="Basic residues" evidence="1">
    <location>
        <begin position="63"/>
        <end position="73"/>
    </location>
</feature>
<feature type="region of interest" description="Disordered" evidence="1">
    <location>
        <begin position="36"/>
        <end position="73"/>
    </location>
</feature>
<sequence>MERRDASFSGAADIIEYYERVIKTRCAVLRVQTKPAERQKLPQETERKKEHDGQFEYAPNHVKVGRPRVKNQA</sequence>
<keyword evidence="3" id="KW-1185">Reference proteome</keyword>
<protein>
    <submittedName>
        <fullName evidence="2">Uncharacterized protein</fullName>
    </submittedName>
</protein>
<evidence type="ECO:0000313" key="2">
    <source>
        <dbReference type="EMBL" id="RZC33184.1"/>
    </source>
</evidence>
<reference evidence="2 3" key="1">
    <citation type="submission" date="2017-03" db="EMBL/GenBank/DDBJ databases">
        <title>Genome of the blue death feigning beetle - Asbolus verrucosus.</title>
        <authorList>
            <person name="Rider S.D."/>
        </authorList>
    </citation>
    <scope>NUCLEOTIDE SEQUENCE [LARGE SCALE GENOMIC DNA]</scope>
    <source>
        <strain evidence="2">Butters</strain>
        <tissue evidence="2">Head and leg muscle</tissue>
    </source>
</reference>
<proteinExistence type="predicted"/>
<dbReference type="Proteomes" id="UP000292052">
    <property type="component" value="Unassembled WGS sequence"/>
</dbReference>
<evidence type="ECO:0000256" key="1">
    <source>
        <dbReference type="SAM" id="MobiDB-lite"/>
    </source>
</evidence>
<name>A0A482VKJ1_ASBVE</name>
<dbReference type="EMBL" id="QDEB01091110">
    <property type="protein sequence ID" value="RZC33184.1"/>
    <property type="molecule type" value="Genomic_DNA"/>
</dbReference>
<dbReference type="AlphaFoldDB" id="A0A482VKJ1"/>
<organism evidence="2 3">
    <name type="scientific">Asbolus verrucosus</name>
    <name type="common">Desert ironclad beetle</name>
    <dbReference type="NCBI Taxonomy" id="1661398"/>
    <lineage>
        <taxon>Eukaryota</taxon>
        <taxon>Metazoa</taxon>
        <taxon>Ecdysozoa</taxon>
        <taxon>Arthropoda</taxon>
        <taxon>Hexapoda</taxon>
        <taxon>Insecta</taxon>
        <taxon>Pterygota</taxon>
        <taxon>Neoptera</taxon>
        <taxon>Endopterygota</taxon>
        <taxon>Coleoptera</taxon>
        <taxon>Polyphaga</taxon>
        <taxon>Cucujiformia</taxon>
        <taxon>Tenebrionidae</taxon>
        <taxon>Pimeliinae</taxon>
        <taxon>Asbolus</taxon>
    </lineage>
</organism>
<evidence type="ECO:0000313" key="3">
    <source>
        <dbReference type="Proteomes" id="UP000292052"/>
    </source>
</evidence>